<feature type="region of interest" description="Disordered" evidence="1">
    <location>
        <begin position="232"/>
        <end position="253"/>
    </location>
</feature>
<sequence>MTEFSREPLDLSEIDPKLHRHVQADAAPKLKMMAARAMLPAPPEQMVRVLYQLQFDADRAIQTGARDSLAQMPEAVLAPAIQKATHPGLLDWVGQIHARNDAIGKVIAINRATDDHTIVGLSAHAGRELADIIATNQVRVLRTPAIIEGLYKNPAVSSATIDALVELAQRNQVELKGLPGLNAALRSGSNFLQAEPGVDDAAFSALLSEEVSLAKEEDEEAKKVEEMAQNLTRSQMEKMRENSGGEDEDEEPRGNLMSQLNAMSISQKIRMATVGSHAAVKVLIRDQNKLVHMAAIRSPRVKLADVAKFASNKALPDGVIEYIANNRDWTQKYDIIKNLVHNPKTPLRESLKFLNHMRSKDLRDLARSRNVSHQVSRAAKALASKRSGV</sequence>
<dbReference type="OrthoDB" id="5506355at2"/>
<dbReference type="RefSeq" id="WP_111335532.1">
    <property type="nucleotide sequence ID" value="NZ_CP030032.1"/>
</dbReference>
<accession>A0A2Z4FMP3</accession>
<reference evidence="2 3" key="1">
    <citation type="submission" date="2018-06" db="EMBL/GenBank/DDBJ databases">
        <title>Lujinxingia sediminis gen. nov. sp. nov., a new facultative anaerobic member of the class Deltaproteobacteria, and proposal of Lujinxingaceae fam. nov.</title>
        <authorList>
            <person name="Guo L.-Y."/>
            <person name="Li C.-M."/>
            <person name="Wang S."/>
            <person name="Du Z.-J."/>
        </authorList>
    </citation>
    <scope>NUCLEOTIDE SEQUENCE [LARGE SCALE GENOMIC DNA]</scope>
    <source>
        <strain evidence="2 3">FA350</strain>
    </source>
</reference>
<dbReference type="EMBL" id="CP030032">
    <property type="protein sequence ID" value="AWV90239.1"/>
    <property type="molecule type" value="Genomic_DNA"/>
</dbReference>
<keyword evidence="3" id="KW-1185">Reference proteome</keyword>
<dbReference type="KEGG" id="bsed:DN745_13235"/>
<evidence type="ECO:0000313" key="3">
    <source>
        <dbReference type="Proteomes" id="UP000249799"/>
    </source>
</evidence>
<dbReference type="AlphaFoldDB" id="A0A2Z4FMP3"/>
<gene>
    <name evidence="2" type="ORF">DN745_13235</name>
</gene>
<evidence type="ECO:0000313" key="2">
    <source>
        <dbReference type="EMBL" id="AWV90239.1"/>
    </source>
</evidence>
<proteinExistence type="predicted"/>
<dbReference type="Proteomes" id="UP000249799">
    <property type="component" value="Chromosome"/>
</dbReference>
<name>A0A2Z4FMP3_9DELT</name>
<evidence type="ECO:0000256" key="1">
    <source>
        <dbReference type="SAM" id="MobiDB-lite"/>
    </source>
</evidence>
<protein>
    <submittedName>
        <fullName evidence="2">Uncharacterized protein</fullName>
    </submittedName>
</protein>
<organism evidence="2 3">
    <name type="scientific">Bradymonas sediminis</name>
    <dbReference type="NCBI Taxonomy" id="1548548"/>
    <lineage>
        <taxon>Bacteria</taxon>
        <taxon>Deltaproteobacteria</taxon>
        <taxon>Bradymonadales</taxon>
        <taxon>Bradymonadaceae</taxon>
        <taxon>Bradymonas</taxon>
    </lineage>
</organism>